<gene>
    <name evidence="3" type="ORF">HMPREF1630_02405</name>
</gene>
<evidence type="ECO:0000313" key="3">
    <source>
        <dbReference type="EMBL" id="KGF04892.1"/>
    </source>
</evidence>
<dbReference type="Gene3D" id="3.40.710.10">
    <property type="entry name" value="DD-peptidase/beta-lactamase superfamily"/>
    <property type="match status" value="1"/>
</dbReference>
<evidence type="ECO:0000313" key="4">
    <source>
        <dbReference type="Proteomes" id="UP000029579"/>
    </source>
</evidence>
<proteinExistence type="predicted"/>
<feature type="chain" id="PRO_5001915058" description="Beta-lactamase class A catalytic domain-containing protein" evidence="1">
    <location>
        <begin position="25"/>
        <end position="435"/>
    </location>
</feature>
<dbReference type="Proteomes" id="UP000029579">
    <property type="component" value="Unassembled WGS sequence"/>
</dbReference>
<dbReference type="RefSeq" id="WP_037326694.1">
    <property type="nucleotide sequence ID" value="NZ_JRMW01000024.1"/>
</dbReference>
<dbReference type="PANTHER" id="PTHR35333:SF4">
    <property type="entry name" value="SLR0121 PROTEIN"/>
    <property type="match status" value="1"/>
</dbReference>
<dbReference type="EMBL" id="JRMW01000024">
    <property type="protein sequence ID" value="KGF04892.1"/>
    <property type="molecule type" value="Genomic_DNA"/>
</dbReference>
<sequence>MKKILKIIFALILINLGLAGKALANTDDDMLKNDIHTAIKDTIDGKLIYQVNVRTVYGPSDVNIYMANSDKDKLPAASTIKTMIGLAVLNRVENGKMTYSEEIKRDLDLSLRLSDNDATNRLIEALGGFDPINAFIKSFTKNNRTSLNRLMLGAGDENYTNAKDLAWALYGIYRSNSEIARDMVRSLSNSSSKRVKLLKNINPSYKSMNKTGELDRIQNDVALVETKSQAYIISVMTENDGYMDTYNQILLINQLGEKIALAFDKYELAYKNRKRLSDEKVIARLNTQEKKLAYAVYSNQILINAGKILLNSDLRAVDEMRPALLAKINDSEKTLVKSKKVLAKLSKEPIKNENDMVVNLVRLIYTNKDLNSKVDKDLALAFYKNQSAVKAGEMLLNEAPKTSLSIRRPLLKNIKKSEKTFEKMNKFFDKLNEKS</sequence>
<dbReference type="AlphaFoldDB" id="A0A095YEA6"/>
<reference evidence="3 4" key="1">
    <citation type="submission" date="2014-07" db="EMBL/GenBank/DDBJ databases">
        <authorList>
            <person name="McCorrison J."/>
            <person name="Sanka R."/>
            <person name="Torralba M."/>
            <person name="Gillis M."/>
            <person name="Haft D.H."/>
            <person name="Methe B."/>
            <person name="Sutton G."/>
            <person name="Nelson K.E."/>
        </authorList>
    </citation>
    <scope>NUCLEOTIDE SEQUENCE [LARGE SCALE GENOMIC DNA]</scope>
    <source>
        <strain evidence="3 4">S7-1-13</strain>
    </source>
</reference>
<protein>
    <recommendedName>
        <fullName evidence="2">Beta-lactamase class A catalytic domain-containing protein</fullName>
    </recommendedName>
</protein>
<organism evidence="3 4">
    <name type="scientific">Anaerococcus lactolyticus S7-1-13</name>
    <dbReference type="NCBI Taxonomy" id="1284686"/>
    <lineage>
        <taxon>Bacteria</taxon>
        <taxon>Bacillati</taxon>
        <taxon>Bacillota</taxon>
        <taxon>Tissierellia</taxon>
        <taxon>Tissierellales</taxon>
        <taxon>Peptoniphilaceae</taxon>
        <taxon>Anaerococcus</taxon>
    </lineage>
</organism>
<dbReference type="OrthoDB" id="9775096at2"/>
<dbReference type="PANTHER" id="PTHR35333">
    <property type="entry name" value="BETA-LACTAMASE"/>
    <property type="match status" value="1"/>
</dbReference>
<keyword evidence="1" id="KW-0732">Signal</keyword>
<dbReference type="eggNOG" id="COG2367">
    <property type="taxonomic scope" value="Bacteria"/>
</dbReference>
<dbReference type="InterPro" id="IPR045155">
    <property type="entry name" value="Beta-lactam_cat"/>
</dbReference>
<dbReference type="GO" id="GO:0030655">
    <property type="term" value="P:beta-lactam antibiotic catabolic process"/>
    <property type="evidence" value="ECO:0007669"/>
    <property type="project" value="InterPro"/>
</dbReference>
<feature type="domain" description="Beta-lactamase class A catalytic" evidence="2">
    <location>
        <begin position="108"/>
        <end position="237"/>
    </location>
</feature>
<dbReference type="Pfam" id="PF13354">
    <property type="entry name" value="Beta-lactamase2"/>
    <property type="match status" value="1"/>
</dbReference>
<evidence type="ECO:0000256" key="1">
    <source>
        <dbReference type="SAM" id="SignalP"/>
    </source>
</evidence>
<dbReference type="GO" id="GO:0046677">
    <property type="term" value="P:response to antibiotic"/>
    <property type="evidence" value="ECO:0007669"/>
    <property type="project" value="InterPro"/>
</dbReference>
<accession>A0A095YEA6</accession>
<dbReference type="InterPro" id="IPR000871">
    <property type="entry name" value="Beta-lactam_class-A"/>
</dbReference>
<evidence type="ECO:0000259" key="2">
    <source>
        <dbReference type="Pfam" id="PF13354"/>
    </source>
</evidence>
<dbReference type="SUPFAM" id="SSF56601">
    <property type="entry name" value="beta-lactamase/transpeptidase-like"/>
    <property type="match status" value="1"/>
</dbReference>
<feature type="signal peptide" evidence="1">
    <location>
        <begin position="1"/>
        <end position="24"/>
    </location>
</feature>
<dbReference type="GO" id="GO:0008800">
    <property type="term" value="F:beta-lactamase activity"/>
    <property type="evidence" value="ECO:0007669"/>
    <property type="project" value="InterPro"/>
</dbReference>
<name>A0A095YEA6_9FIRM</name>
<dbReference type="InterPro" id="IPR012338">
    <property type="entry name" value="Beta-lactam/transpept-like"/>
</dbReference>
<comment type="caution">
    <text evidence="3">The sequence shown here is derived from an EMBL/GenBank/DDBJ whole genome shotgun (WGS) entry which is preliminary data.</text>
</comment>